<feature type="transmembrane region" description="Helical" evidence="7">
    <location>
        <begin position="281"/>
        <end position="301"/>
    </location>
</feature>
<protein>
    <submittedName>
        <fullName evidence="9">Putative major facilitator superfamily transporter</fullName>
    </submittedName>
</protein>
<name>F5XQW9_MICPN</name>
<feature type="transmembrane region" description="Helical" evidence="7">
    <location>
        <begin position="86"/>
        <end position="117"/>
    </location>
</feature>
<reference evidence="9 10" key="1">
    <citation type="submission" date="2011-05" db="EMBL/GenBank/DDBJ databases">
        <title>Whole genome sequence of Microlunatus phosphovorus NM-1.</title>
        <authorList>
            <person name="Hosoyama A."/>
            <person name="Sasaki K."/>
            <person name="Harada T."/>
            <person name="Igarashi R."/>
            <person name="Kawakoshi A."/>
            <person name="Sasagawa M."/>
            <person name="Fukada J."/>
            <person name="Nakamura S."/>
            <person name="Katano Y."/>
            <person name="Hanada S."/>
            <person name="Kamagata Y."/>
            <person name="Nakamura N."/>
            <person name="Yamazaki S."/>
            <person name="Fujita N."/>
        </authorList>
    </citation>
    <scope>NUCLEOTIDE SEQUENCE [LARGE SCALE GENOMIC DNA]</scope>
    <source>
        <strain evidence="10">ATCC 700054 / DSM 10555 / JCM 9379 / NBRC 101784 / NCIMB 13414 / VKM Ac-1990 / NM-1</strain>
    </source>
</reference>
<feature type="region of interest" description="Disordered" evidence="6">
    <location>
        <begin position="202"/>
        <end position="233"/>
    </location>
</feature>
<keyword evidence="10" id="KW-1185">Reference proteome</keyword>
<dbReference type="Pfam" id="PF07690">
    <property type="entry name" value="MFS_1"/>
    <property type="match status" value="1"/>
</dbReference>
<dbReference type="InterPro" id="IPR011701">
    <property type="entry name" value="MFS"/>
</dbReference>
<keyword evidence="2" id="KW-1003">Cell membrane</keyword>
<keyword evidence="4 7" id="KW-1133">Transmembrane helix</keyword>
<dbReference type="SUPFAM" id="SSF103473">
    <property type="entry name" value="MFS general substrate transporter"/>
    <property type="match status" value="1"/>
</dbReference>
<dbReference type="eggNOG" id="COG0477">
    <property type="taxonomic scope" value="Bacteria"/>
</dbReference>
<feature type="transmembrane region" description="Helical" evidence="7">
    <location>
        <begin position="244"/>
        <end position="269"/>
    </location>
</feature>
<dbReference type="RefSeq" id="WP_013864833.1">
    <property type="nucleotide sequence ID" value="NC_015635.1"/>
</dbReference>
<keyword evidence="3 7" id="KW-0812">Transmembrane</keyword>
<evidence type="ECO:0000313" key="10">
    <source>
        <dbReference type="Proteomes" id="UP000007947"/>
    </source>
</evidence>
<feature type="transmembrane region" description="Helical" evidence="7">
    <location>
        <begin position="394"/>
        <end position="414"/>
    </location>
</feature>
<dbReference type="InterPro" id="IPR036259">
    <property type="entry name" value="MFS_trans_sf"/>
</dbReference>
<proteinExistence type="predicted"/>
<dbReference type="Gene3D" id="1.20.1250.20">
    <property type="entry name" value="MFS general substrate transporter like domains"/>
    <property type="match status" value="2"/>
</dbReference>
<keyword evidence="5 7" id="KW-0472">Membrane</keyword>
<evidence type="ECO:0000256" key="6">
    <source>
        <dbReference type="SAM" id="MobiDB-lite"/>
    </source>
</evidence>
<comment type="subcellular location">
    <subcellularLocation>
        <location evidence="1">Cell membrane</location>
        <topology evidence="1">Multi-pass membrane protein</topology>
    </subcellularLocation>
</comment>
<feature type="transmembrane region" description="Helical" evidence="7">
    <location>
        <begin position="12"/>
        <end position="30"/>
    </location>
</feature>
<dbReference type="PANTHER" id="PTHR42688:SF1">
    <property type="entry name" value="BLR5212 PROTEIN"/>
    <property type="match status" value="1"/>
</dbReference>
<feature type="domain" description="Major facilitator superfamily (MFS) profile" evidence="8">
    <location>
        <begin position="11"/>
        <end position="418"/>
    </location>
</feature>
<evidence type="ECO:0000256" key="4">
    <source>
        <dbReference type="ARBA" id="ARBA00022989"/>
    </source>
</evidence>
<feature type="transmembrane region" description="Helical" evidence="7">
    <location>
        <begin position="308"/>
        <end position="325"/>
    </location>
</feature>
<feature type="transmembrane region" description="Helical" evidence="7">
    <location>
        <begin position="42"/>
        <end position="65"/>
    </location>
</feature>
<dbReference type="PANTHER" id="PTHR42688">
    <property type="entry name" value="CONSERVED PROTEIN"/>
    <property type="match status" value="1"/>
</dbReference>
<dbReference type="STRING" id="1032480.MLP_39770"/>
<organism evidence="9 10">
    <name type="scientific">Microlunatus phosphovorus (strain ATCC 700054 / DSM 10555 / JCM 9379 / NBRC 101784 / NCIMB 13414 / VKM Ac-1990 / NM-1)</name>
    <dbReference type="NCBI Taxonomy" id="1032480"/>
    <lineage>
        <taxon>Bacteria</taxon>
        <taxon>Bacillati</taxon>
        <taxon>Actinomycetota</taxon>
        <taxon>Actinomycetes</taxon>
        <taxon>Propionibacteriales</taxon>
        <taxon>Propionibacteriaceae</taxon>
        <taxon>Microlunatus</taxon>
    </lineage>
</organism>
<feature type="transmembrane region" description="Helical" evidence="7">
    <location>
        <begin position="365"/>
        <end position="388"/>
    </location>
</feature>
<dbReference type="InterPro" id="IPR020846">
    <property type="entry name" value="MFS_dom"/>
</dbReference>
<evidence type="ECO:0000259" key="8">
    <source>
        <dbReference type="PROSITE" id="PS50850"/>
    </source>
</evidence>
<dbReference type="Proteomes" id="UP000007947">
    <property type="component" value="Chromosome"/>
</dbReference>
<evidence type="ECO:0000256" key="2">
    <source>
        <dbReference type="ARBA" id="ARBA00022475"/>
    </source>
</evidence>
<dbReference type="PROSITE" id="PS50850">
    <property type="entry name" value="MFS"/>
    <property type="match status" value="1"/>
</dbReference>
<dbReference type="GO" id="GO:0005886">
    <property type="term" value="C:plasma membrane"/>
    <property type="evidence" value="ECO:0007669"/>
    <property type="project" value="UniProtKB-SubCell"/>
</dbReference>
<feature type="compositionally biased region" description="Polar residues" evidence="6">
    <location>
        <begin position="202"/>
        <end position="221"/>
    </location>
</feature>
<dbReference type="EMBL" id="AP012204">
    <property type="protein sequence ID" value="BAK36991.1"/>
    <property type="molecule type" value="Genomic_DNA"/>
</dbReference>
<evidence type="ECO:0000256" key="3">
    <source>
        <dbReference type="ARBA" id="ARBA00022692"/>
    </source>
</evidence>
<dbReference type="KEGG" id="mph:MLP_39770"/>
<dbReference type="AlphaFoldDB" id="F5XQW9"/>
<dbReference type="HOGENOM" id="CLU_040020_2_0_11"/>
<evidence type="ECO:0000256" key="1">
    <source>
        <dbReference type="ARBA" id="ARBA00004651"/>
    </source>
</evidence>
<dbReference type="CDD" id="cd17370">
    <property type="entry name" value="MFS_MJ1317_like"/>
    <property type="match status" value="1"/>
</dbReference>
<accession>F5XQW9</accession>
<evidence type="ECO:0000256" key="7">
    <source>
        <dbReference type="SAM" id="Phobius"/>
    </source>
</evidence>
<gene>
    <name evidence="9" type="ordered locus">MLP_39770</name>
</gene>
<evidence type="ECO:0000313" key="9">
    <source>
        <dbReference type="EMBL" id="BAK36991.1"/>
    </source>
</evidence>
<sequence length="422" mass="42629">MTAQQTSTRRTAWSLVVGFGLVSLTADMVYEGARAITGPLLASLGATAAVVGLVSGLGEAVSLLLRLVSGSWADRSGRYWRWTIAGYAITAVSVPALAITPFLGAAGLVVGCLLIIAERFGKAVRSPAKSVLLAQASGVVGLGRGFGVHKALDQLGAFAGPLLVAAVISLTGALWSGLVVLAIPGALSIIVLLVLRRASNDTGTASNGPDSPTPGVVSNPSAMPIPSATPTAQPLPRHRLPSEFWTFAAAAGATTAGLVTFAVIGYHLVDGRVTSAALVPVIYAAAMAAAGVAALGTGFLFDRIHARVLLVLPLLVAAVPVFAFADALPLVMVGVLAWGAASGLQDSTVKALVADLVPAPRRGTAYGLFAAVQGGAAVLGGVIAGALYDHSTPALIAYVAATQLIALVLLVRTLRRPPVSPR</sequence>
<dbReference type="GO" id="GO:0022857">
    <property type="term" value="F:transmembrane transporter activity"/>
    <property type="evidence" value="ECO:0007669"/>
    <property type="project" value="InterPro"/>
</dbReference>
<feature type="transmembrane region" description="Helical" evidence="7">
    <location>
        <begin position="162"/>
        <end position="195"/>
    </location>
</feature>
<dbReference type="InterPro" id="IPR052425">
    <property type="entry name" value="Uncharacterized_MFS-type"/>
</dbReference>
<evidence type="ECO:0000256" key="5">
    <source>
        <dbReference type="ARBA" id="ARBA00023136"/>
    </source>
</evidence>